<sequence length="165" mass="19064">SVETRIPCEKEIVLVYEPDVTRGMWKLARIKEINKGKDGKKPIHSAREINRESKQEEPIARRTKSATRNRVSEAAPGEPIMKRLFLLAMISILTINAKTMEDCKWISGSHSVFLTNGIVKKSQNKISHKLRLPCIREPMCEHLQYDVTTLPERYARKLFSDCRYP</sequence>
<dbReference type="AlphaFoldDB" id="A0A3P7MWL2"/>
<organism evidence="2 3">
    <name type="scientific">Onchocerca ochengi</name>
    <name type="common">Filarial nematode worm</name>
    <dbReference type="NCBI Taxonomy" id="42157"/>
    <lineage>
        <taxon>Eukaryota</taxon>
        <taxon>Metazoa</taxon>
        <taxon>Ecdysozoa</taxon>
        <taxon>Nematoda</taxon>
        <taxon>Chromadorea</taxon>
        <taxon>Rhabditida</taxon>
        <taxon>Spirurina</taxon>
        <taxon>Spiruromorpha</taxon>
        <taxon>Filarioidea</taxon>
        <taxon>Onchocercidae</taxon>
        <taxon>Onchocerca</taxon>
    </lineage>
</organism>
<name>A0A3P7MWL2_ONCOC</name>
<dbReference type="Proteomes" id="UP000271087">
    <property type="component" value="Unassembled WGS sequence"/>
</dbReference>
<proteinExistence type="predicted"/>
<dbReference type="EMBL" id="UYRW01013960">
    <property type="protein sequence ID" value="VDN00622.1"/>
    <property type="molecule type" value="Genomic_DNA"/>
</dbReference>
<feature type="region of interest" description="Disordered" evidence="1">
    <location>
        <begin position="36"/>
        <end position="73"/>
    </location>
</feature>
<accession>A0A3P7MWL2</accession>
<feature type="compositionally biased region" description="Basic and acidic residues" evidence="1">
    <location>
        <begin position="36"/>
        <end position="60"/>
    </location>
</feature>
<evidence type="ECO:0000313" key="3">
    <source>
        <dbReference type="Proteomes" id="UP000271087"/>
    </source>
</evidence>
<feature type="non-terminal residue" evidence="2">
    <location>
        <position position="1"/>
    </location>
</feature>
<evidence type="ECO:0008006" key="4">
    <source>
        <dbReference type="Google" id="ProtNLM"/>
    </source>
</evidence>
<keyword evidence="3" id="KW-1185">Reference proteome</keyword>
<protein>
    <recommendedName>
        <fullName evidence="4">DUF5641 domain-containing protein</fullName>
    </recommendedName>
</protein>
<reference evidence="2 3" key="1">
    <citation type="submission" date="2018-08" db="EMBL/GenBank/DDBJ databases">
        <authorList>
            <person name="Laetsch R D."/>
            <person name="Stevens L."/>
            <person name="Kumar S."/>
            <person name="Blaxter L. M."/>
        </authorList>
    </citation>
    <scope>NUCLEOTIDE SEQUENCE [LARGE SCALE GENOMIC DNA]</scope>
</reference>
<gene>
    <name evidence="2" type="ORF">NOO_LOCUS13189</name>
</gene>
<evidence type="ECO:0000256" key="1">
    <source>
        <dbReference type="SAM" id="MobiDB-lite"/>
    </source>
</evidence>
<evidence type="ECO:0000313" key="2">
    <source>
        <dbReference type="EMBL" id="VDN00622.1"/>
    </source>
</evidence>